<feature type="transmembrane region" description="Helical" evidence="1">
    <location>
        <begin position="41"/>
        <end position="59"/>
    </location>
</feature>
<evidence type="ECO:0000313" key="2">
    <source>
        <dbReference type="EMBL" id="MEV0710072.1"/>
    </source>
</evidence>
<protein>
    <submittedName>
        <fullName evidence="2">GAP family protein</fullName>
    </submittedName>
</protein>
<organism evidence="2 3">
    <name type="scientific">Nocardia aurea</name>
    <dbReference type="NCBI Taxonomy" id="2144174"/>
    <lineage>
        <taxon>Bacteria</taxon>
        <taxon>Bacillati</taxon>
        <taxon>Actinomycetota</taxon>
        <taxon>Actinomycetes</taxon>
        <taxon>Mycobacteriales</taxon>
        <taxon>Nocardiaceae</taxon>
        <taxon>Nocardia</taxon>
    </lineage>
</organism>
<reference evidence="2 3" key="1">
    <citation type="submission" date="2024-06" db="EMBL/GenBank/DDBJ databases">
        <title>The Natural Products Discovery Center: Release of the First 8490 Sequenced Strains for Exploring Actinobacteria Biosynthetic Diversity.</title>
        <authorList>
            <person name="Kalkreuter E."/>
            <person name="Kautsar S.A."/>
            <person name="Yang D."/>
            <person name="Bader C.D."/>
            <person name="Teijaro C.N."/>
            <person name="Fluegel L."/>
            <person name="Davis C.M."/>
            <person name="Simpson J.R."/>
            <person name="Lauterbach L."/>
            <person name="Steele A.D."/>
            <person name="Gui C."/>
            <person name="Meng S."/>
            <person name="Li G."/>
            <person name="Viehrig K."/>
            <person name="Ye F."/>
            <person name="Su P."/>
            <person name="Kiefer A.F."/>
            <person name="Nichols A."/>
            <person name="Cepeda A.J."/>
            <person name="Yan W."/>
            <person name="Fan B."/>
            <person name="Jiang Y."/>
            <person name="Adhikari A."/>
            <person name="Zheng C.-J."/>
            <person name="Schuster L."/>
            <person name="Cowan T.M."/>
            <person name="Smanski M.J."/>
            <person name="Chevrette M.G."/>
            <person name="De Carvalho L.P.S."/>
            <person name="Shen B."/>
        </authorList>
    </citation>
    <scope>NUCLEOTIDE SEQUENCE [LARGE SCALE GENOMIC DNA]</scope>
    <source>
        <strain evidence="2 3">NPDC050403</strain>
    </source>
</reference>
<evidence type="ECO:0000313" key="3">
    <source>
        <dbReference type="Proteomes" id="UP001551695"/>
    </source>
</evidence>
<feature type="transmembrane region" description="Helical" evidence="1">
    <location>
        <begin position="196"/>
        <end position="215"/>
    </location>
</feature>
<dbReference type="RefSeq" id="WP_109524336.1">
    <property type="nucleotide sequence ID" value="NZ_JBEXKW010000007.1"/>
</dbReference>
<dbReference type="Pfam" id="PF11139">
    <property type="entry name" value="SfLAP"/>
    <property type="match status" value="1"/>
</dbReference>
<gene>
    <name evidence="2" type="ORF">AB0I48_21120</name>
</gene>
<evidence type="ECO:0000256" key="1">
    <source>
        <dbReference type="SAM" id="Phobius"/>
    </source>
</evidence>
<keyword evidence="3" id="KW-1185">Reference proteome</keyword>
<feature type="transmembrane region" description="Helical" evidence="1">
    <location>
        <begin position="12"/>
        <end position="29"/>
    </location>
</feature>
<feature type="transmembrane region" description="Helical" evidence="1">
    <location>
        <begin position="71"/>
        <end position="92"/>
    </location>
</feature>
<sequence>MSELFGQLVPEMIGLLITPAAVVGCVLLLQSGNAVRNAFSFGAAFLLVYLQIGLAGLLGGATDPHATSTTVAHWVGFLVGLMFLAIGAVLLLRQPSRAPGRPRWITELESAGPRKAFAAGLVLAVLNPNLFIMLSGISVIAQSGSGPAASIFATGLLLLAAALDFLIPIGMYVLMGDRARSGLGAAKQWMVEHDRILAVCVFVGFGLLFTGRGLAALR</sequence>
<accession>A0ABV3FXB4</accession>
<feature type="transmembrane region" description="Helical" evidence="1">
    <location>
        <begin position="147"/>
        <end position="175"/>
    </location>
</feature>
<keyword evidence="1" id="KW-0812">Transmembrane</keyword>
<proteinExistence type="predicted"/>
<dbReference type="Proteomes" id="UP001551695">
    <property type="component" value="Unassembled WGS sequence"/>
</dbReference>
<name>A0ABV3FXB4_9NOCA</name>
<feature type="transmembrane region" description="Helical" evidence="1">
    <location>
        <begin position="116"/>
        <end position="141"/>
    </location>
</feature>
<comment type="caution">
    <text evidence="2">The sequence shown here is derived from an EMBL/GenBank/DDBJ whole genome shotgun (WGS) entry which is preliminary data.</text>
</comment>
<keyword evidence="1" id="KW-1133">Transmembrane helix</keyword>
<dbReference type="InterPro" id="IPR021315">
    <property type="entry name" value="Gap/Sap"/>
</dbReference>
<dbReference type="EMBL" id="JBFAKC010000009">
    <property type="protein sequence ID" value="MEV0710072.1"/>
    <property type="molecule type" value="Genomic_DNA"/>
</dbReference>
<keyword evidence="1" id="KW-0472">Membrane</keyword>